<dbReference type="GO" id="GO:0005576">
    <property type="term" value="C:extracellular region"/>
    <property type="evidence" value="ECO:0007669"/>
    <property type="project" value="InterPro"/>
</dbReference>
<dbReference type="Ensembl" id="ENSECAT00000113617.1">
    <property type="protein sequence ID" value="ENSECAP00000073774.1"/>
    <property type="gene ID" value="ENSECAG00000039383.3"/>
</dbReference>
<dbReference type="InterPro" id="IPR008197">
    <property type="entry name" value="WAP_dom"/>
</dbReference>
<dbReference type="Proteomes" id="UP000002281">
    <property type="component" value="Chromosome 11"/>
</dbReference>
<keyword evidence="3" id="KW-1185">Reference proteome</keyword>
<organism evidence="2 3">
    <name type="scientific">Equus caballus</name>
    <name type="common">Horse</name>
    <dbReference type="NCBI Taxonomy" id="9796"/>
    <lineage>
        <taxon>Eukaryota</taxon>
        <taxon>Metazoa</taxon>
        <taxon>Chordata</taxon>
        <taxon>Craniata</taxon>
        <taxon>Vertebrata</taxon>
        <taxon>Euteleostomi</taxon>
        <taxon>Mammalia</taxon>
        <taxon>Eutheria</taxon>
        <taxon>Laurasiatheria</taxon>
        <taxon>Perissodactyla</taxon>
        <taxon>Equidae</taxon>
        <taxon>Equus</taxon>
    </lineage>
</organism>
<feature type="domain" description="WAP" evidence="1">
    <location>
        <begin position="107"/>
        <end position="136"/>
    </location>
</feature>
<sequence>MRKCRGTSPVPPPHLLPGSPLLFQSSPLQLHSPPCPQPPLLLHSLYSPWCLLDAWKCSIIPITPAAFLPETSNSNMKLGGLLLLVSLITLSLEVQELQAAVRPFQRLGACVELCSGDWDCGPEERCVSNGCGHICASV</sequence>
<accession>A0A9L0SCD0</accession>
<protein>
    <recommendedName>
        <fullName evidence="1">WAP domain-containing protein</fullName>
    </recommendedName>
</protein>
<reference evidence="2" key="2">
    <citation type="submission" date="2025-08" db="UniProtKB">
        <authorList>
            <consortium name="Ensembl"/>
        </authorList>
    </citation>
    <scope>IDENTIFICATION</scope>
    <source>
        <strain evidence="2">Thoroughbred</strain>
    </source>
</reference>
<dbReference type="SUPFAM" id="SSF57256">
    <property type="entry name" value="Elafin-like"/>
    <property type="match status" value="1"/>
</dbReference>
<evidence type="ECO:0000313" key="3">
    <source>
        <dbReference type="Proteomes" id="UP000002281"/>
    </source>
</evidence>
<dbReference type="InterPro" id="IPR036645">
    <property type="entry name" value="Elafin-like_sf"/>
</dbReference>
<dbReference type="Pfam" id="PF00095">
    <property type="entry name" value="WAP"/>
    <property type="match status" value="1"/>
</dbReference>
<reference evidence="2" key="3">
    <citation type="submission" date="2025-09" db="UniProtKB">
        <authorList>
            <consortium name="Ensembl"/>
        </authorList>
    </citation>
    <scope>IDENTIFICATION</scope>
    <source>
        <strain evidence="2">Thoroughbred</strain>
    </source>
</reference>
<dbReference type="Gene3D" id="4.10.75.10">
    <property type="entry name" value="Elafin-like"/>
    <property type="match status" value="1"/>
</dbReference>
<dbReference type="GeneTree" id="ENSGT00520000060616"/>
<name>A0A9L0SCD0_HORSE</name>
<reference evidence="2 3" key="1">
    <citation type="journal article" date="2009" name="Science">
        <title>Genome sequence, comparative analysis, and population genetics of the domestic horse.</title>
        <authorList>
            <consortium name="Broad Institute Genome Sequencing Platform"/>
            <consortium name="Broad Institute Whole Genome Assembly Team"/>
            <person name="Wade C.M."/>
            <person name="Giulotto E."/>
            <person name="Sigurdsson S."/>
            <person name="Zoli M."/>
            <person name="Gnerre S."/>
            <person name="Imsland F."/>
            <person name="Lear T.L."/>
            <person name="Adelson D.L."/>
            <person name="Bailey E."/>
            <person name="Bellone R.R."/>
            <person name="Bloecker H."/>
            <person name="Distl O."/>
            <person name="Edgar R.C."/>
            <person name="Garber M."/>
            <person name="Leeb T."/>
            <person name="Mauceli E."/>
            <person name="MacLeod J.N."/>
            <person name="Penedo M.C.T."/>
            <person name="Raison J.M."/>
            <person name="Sharpe T."/>
            <person name="Vogel J."/>
            <person name="Andersson L."/>
            <person name="Antczak D.F."/>
            <person name="Biagi T."/>
            <person name="Binns M.M."/>
            <person name="Chowdhary B.P."/>
            <person name="Coleman S.J."/>
            <person name="Della Valle G."/>
            <person name="Fryc S."/>
            <person name="Guerin G."/>
            <person name="Hasegawa T."/>
            <person name="Hill E.W."/>
            <person name="Jurka J."/>
            <person name="Kiialainen A."/>
            <person name="Lindgren G."/>
            <person name="Liu J."/>
            <person name="Magnani E."/>
            <person name="Mickelson J.R."/>
            <person name="Murray J."/>
            <person name="Nergadze S.G."/>
            <person name="Onofrio R."/>
            <person name="Pedroni S."/>
            <person name="Piras M.F."/>
            <person name="Raudsepp T."/>
            <person name="Rocchi M."/>
            <person name="Roeed K.H."/>
            <person name="Ryder O.A."/>
            <person name="Searle S."/>
            <person name="Skow L."/>
            <person name="Swinburne J.E."/>
            <person name="Syvaenen A.C."/>
            <person name="Tozaki T."/>
            <person name="Valberg S.J."/>
            <person name="Vaudin M."/>
            <person name="White J.R."/>
            <person name="Zody M.C."/>
            <person name="Lander E.S."/>
            <person name="Lindblad-Toh K."/>
        </authorList>
    </citation>
    <scope>NUCLEOTIDE SEQUENCE [LARGE SCALE GENOMIC DNA]</scope>
    <source>
        <strain evidence="2 3">Thoroughbred</strain>
    </source>
</reference>
<evidence type="ECO:0000259" key="1">
    <source>
        <dbReference type="Pfam" id="PF00095"/>
    </source>
</evidence>
<dbReference type="AlphaFoldDB" id="A0A9L0SCD0"/>
<proteinExistence type="predicted"/>
<evidence type="ECO:0000313" key="2">
    <source>
        <dbReference type="Ensembl" id="ENSECAP00000073774.1"/>
    </source>
</evidence>
<dbReference type="GO" id="GO:0030414">
    <property type="term" value="F:peptidase inhibitor activity"/>
    <property type="evidence" value="ECO:0007669"/>
    <property type="project" value="InterPro"/>
</dbReference>